<proteinExistence type="predicted"/>
<evidence type="ECO:0000256" key="1">
    <source>
        <dbReference type="SAM" id="MobiDB-lite"/>
    </source>
</evidence>
<reference evidence="2" key="1">
    <citation type="submission" date="2021-12" db="EMBL/GenBank/DDBJ databases">
        <authorList>
            <person name="King R."/>
        </authorList>
    </citation>
    <scope>NUCLEOTIDE SEQUENCE</scope>
</reference>
<name>A0A9P0EYW3_BEMTA</name>
<protein>
    <submittedName>
        <fullName evidence="2">Uncharacterized protein</fullName>
    </submittedName>
</protein>
<dbReference type="Proteomes" id="UP001152759">
    <property type="component" value="Chromosome 2"/>
</dbReference>
<dbReference type="AlphaFoldDB" id="A0A9P0EYW3"/>
<dbReference type="EMBL" id="OU963863">
    <property type="protein sequence ID" value="CAH0384830.1"/>
    <property type="molecule type" value="Genomic_DNA"/>
</dbReference>
<evidence type="ECO:0000313" key="3">
    <source>
        <dbReference type="Proteomes" id="UP001152759"/>
    </source>
</evidence>
<feature type="region of interest" description="Disordered" evidence="1">
    <location>
        <begin position="18"/>
        <end position="51"/>
    </location>
</feature>
<accession>A0A9P0EYW3</accession>
<gene>
    <name evidence="2" type="ORF">BEMITA_LOCUS4120</name>
</gene>
<keyword evidence="3" id="KW-1185">Reference proteome</keyword>
<evidence type="ECO:0000313" key="2">
    <source>
        <dbReference type="EMBL" id="CAH0384830.1"/>
    </source>
</evidence>
<organism evidence="2 3">
    <name type="scientific">Bemisia tabaci</name>
    <name type="common">Sweetpotato whitefly</name>
    <name type="synonym">Aleurodes tabaci</name>
    <dbReference type="NCBI Taxonomy" id="7038"/>
    <lineage>
        <taxon>Eukaryota</taxon>
        <taxon>Metazoa</taxon>
        <taxon>Ecdysozoa</taxon>
        <taxon>Arthropoda</taxon>
        <taxon>Hexapoda</taxon>
        <taxon>Insecta</taxon>
        <taxon>Pterygota</taxon>
        <taxon>Neoptera</taxon>
        <taxon>Paraneoptera</taxon>
        <taxon>Hemiptera</taxon>
        <taxon>Sternorrhyncha</taxon>
        <taxon>Aleyrodoidea</taxon>
        <taxon>Aleyrodidae</taxon>
        <taxon>Aleyrodinae</taxon>
        <taxon>Bemisia</taxon>
    </lineage>
</organism>
<sequence>MRNFRESTGSWIEAAEKLADELGIGPTPDKRVPKKKKMPGETADDESRNFSPNLKFRQSINEVLNTISSDLERRLQTVEEVHDLFGFSKGEEMNELNDDDLKKHAKDFAMK</sequence>